<dbReference type="EMBL" id="JANPWB010000011">
    <property type="protein sequence ID" value="KAJ1122599.1"/>
    <property type="molecule type" value="Genomic_DNA"/>
</dbReference>
<organism evidence="1 2">
    <name type="scientific">Pleurodeles waltl</name>
    <name type="common">Iberian ribbed newt</name>
    <dbReference type="NCBI Taxonomy" id="8319"/>
    <lineage>
        <taxon>Eukaryota</taxon>
        <taxon>Metazoa</taxon>
        <taxon>Chordata</taxon>
        <taxon>Craniata</taxon>
        <taxon>Vertebrata</taxon>
        <taxon>Euteleostomi</taxon>
        <taxon>Amphibia</taxon>
        <taxon>Batrachia</taxon>
        <taxon>Caudata</taxon>
        <taxon>Salamandroidea</taxon>
        <taxon>Salamandridae</taxon>
        <taxon>Pleurodelinae</taxon>
        <taxon>Pleurodeles</taxon>
    </lineage>
</organism>
<gene>
    <name evidence="1" type="ORF">NDU88_001084</name>
</gene>
<sequence length="109" mass="12340">MRTAPDVLQQALNLRALLQDERHVRQEGAWELPYHPSCQDDPRADPTTTFPPFIPFYEKAFSSGASCHTWHAQWCGVTWGAGHSNRQSPCARPPRGTEICLKAFHKLVN</sequence>
<keyword evidence="2" id="KW-1185">Reference proteome</keyword>
<reference evidence="1" key="1">
    <citation type="journal article" date="2022" name="bioRxiv">
        <title>Sequencing and chromosome-scale assembly of the giantPleurodeles waltlgenome.</title>
        <authorList>
            <person name="Brown T."/>
            <person name="Elewa A."/>
            <person name="Iarovenko S."/>
            <person name="Subramanian E."/>
            <person name="Araus A.J."/>
            <person name="Petzold A."/>
            <person name="Susuki M."/>
            <person name="Suzuki K.-i.T."/>
            <person name="Hayashi T."/>
            <person name="Toyoda A."/>
            <person name="Oliveira C."/>
            <person name="Osipova E."/>
            <person name="Leigh N.D."/>
            <person name="Simon A."/>
            <person name="Yun M.H."/>
        </authorList>
    </citation>
    <scope>NUCLEOTIDE SEQUENCE</scope>
    <source>
        <strain evidence="1">20211129_DDA</strain>
        <tissue evidence="1">Liver</tissue>
    </source>
</reference>
<evidence type="ECO:0000313" key="2">
    <source>
        <dbReference type="Proteomes" id="UP001066276"/>
    </source>
</evidence>
<proteinExistence type="predicted"/>
<dbReference type="AlphaFoldDB" id="A0AAV7P6X6"/>
<dbReference type="Proteomes" id="UP001066276">
    <property type="component" value="Chromosome 7"/>
</dbReference>
<accession>A0AAV7P6X6</accession>
<comment type="caution">
    <text evidence="1">The sequence shown here is derived from an EMBL/GenBank/DDBJ whole genome shotgun (WGS) entry which is preliminary data.</text>
</comment>
<evidence type="ECO:0000313" key="1">
    <source>
        <dbReference type="EMBL" id="KAJ1122599.1"/>
    </source>
</evidence>
<name>A0AAV7P6X6_PLEWA</name>
<protein>
    <submittedName>
        <fullName evidence="1">Uncharacterized protein</fullName>
    </submittedName>
</protein>